<comment type="similarity">
    <text evidence="1">Belongs to the GST superfamily.</text>
</comment>
<dbReference type="PANTHER" id="PTHR44051:SF20">
    <property type="entry name" value="GLUTATHIONE TRANSFERASE 1 (EUROFUNG)"/>
    <property type="match status" value="1"/>
</dbReference>
<protein>
    <recommendedName>
        <fullName evidence="2">glutathione transferase</fullName>
        <ecNumber evidence="2">2.5.1.18</ecNumber>
    </recommendedName>
</protein>
<gene>
    <name evidence="7" type="ORF">NA56DRAFT_579226</name>
</gene>
<dbReference type="SUPFAM" id="SSF52833">
    <property type="entry name" value="Thioredoxin-like"/>
    <property type="match status" value="1"/>
</dbReference>
<dbReference type="InterPro" id="IPR040079">
    <property type="entry name" value="Glutathione_S-Trfase"/>
</dbReference>
<dbReference type="SFLD" id="SFLDG00358">
    <property type="entry name" value="Main_(cytGST)"/>
    <property type="match status" value="1"/>
</dbReference>
<comment type="catalytic activity">
    <reaction evidence="4">
        <text>RX + glutathione = an S-substituted glutathione + a halide anion + H(+)</text>
        <dbReference type="Rhea" id="RHEA:16437"/>
        <dbReference type="ChEBI" id="CHEBI:15378"/>
        <dbReference type="ChEBI" id="CHEBI:16042"/>
        <dbReference type="ChEBI" id="CHEBI:17792"/>
        <dbReference type="ChEBI" id="CHEBI:57925"/>
        <dbReference type="ChEBI" id="CHEBI:90779"/>
        <dbReference type="EC" id="2.5.1.18"/>
    </reaction>
</comment>
<evidence type="ECO:0000256" key="4">
    <source>
        <dbReference type="ARBA" id="ARBA00047960"/>
    </source>
</evidence>
<feature type="domain" description="GST C-terminal" evidence="6">
    <location>
        <begin position="57"/>
        <end position="203"/>
    </location>
</feature>
<reference evidence="7 8" key="1">
    <citation type="submission" date="2016-05" db="EMBL/GenBank/DDBJ databases">
        <title>A degradative enzymes factory behind the ericoid mycorrhizal symbiosis.</title>
        <authorList>
            <consortium name="DOE Joint Genome Institute"/>
            <person name="Martino E."/>
            <person name="Morin E."/>
            <person name="Grelet G."/>
            <person name="Kuo A."/>
            <person name="Kohler A."/>
            <person name="Daghino S."/>
            <person name="Barry K."/>
            <person name="Choi C."/>
            <person name="Cichocki N."/>
            <person name="Clum A."/>
            <person name="Copeland A."/>
            <person name="Hainaut M."/>
            <person name="Haridas S."/>
            <person name="Labutti K."/>
            <person name="Lindquist E."/>
            <person name="Lipzen A."/>
            <person name="Khouja H.-R."/>
            <person name="Murat C."/>
            <person name="Ohm R."/>
            <person name="Olson A."/>
            <person name="Spatafora J."/>
            <person name="Veneault-Fourrey C."/>
            <person name="Henrissat B."/>
            <person name="Grigoriev I."/>
            <person name="Martin F."/>
            <person name="Perotto S."/>
        </authorList>
    </citation>
    <scope>NUCLEOTIDE SEQUENCE [LARGE SCALE GENOMIC DNA]</scope>
    <source>
        <strain evidence="7 8">UAMH 7357</strain>
    </source>
</reference>
<dbReference type="PROSITE" id="PS50404">
    <property type="entry name" value="GST_NTER"/>
    <property type="match status" value="1"/>
</dbReference>
<feature type="non-terminal residue" evidence="7">
    <location>
        <position position="1"/>
    </location>
</feature>
<name>A0A2J6PTB1_9HELO</name>
<organism evidence="7 8">
    <name type="scientific">Hyaloscypha hepaticicola</name>
    <dbReference type="NCBI Taxonomy" id="2082293"/>
    <lineage>
        <taxon>Eukaryota</taxon>
        <taxon>Fungi</taxon>
        <taxon>Dikarya</taxon>
        <taxon>Ascomycota</taxon>
        <taxon>Pezizomycotina</taxon>
        <taxon>Leotiomycetes</taxon>
        <taxon>Helotiales</taxon>
        <taxon>Hyaloscyphaceae</taxon>
        <taxon>Hyaloscypha</taxon>
    </lineage>
</organism>
<dbReference type="EC" id="2.5.1.18" evidence="2"/>
<evidence type="ECO:0000256" key="1">
    <source>
        <dbReference type="ARBA" id="ARBA00007409"/>
    </source>
</evidence>
<dbReference type="InterPro" id="IPR036282">
    <property type="entry name" value="Glutathione-S-Trfase_C_sf"/>
</dbReference>
<sequence>LDFFSVKKAPYTDLNPNGRTPAIVDHNNDGCVLWESTAIIQYLVEKYDTAGRLTYTVGPEKYLINQWLMFQASGQGVYFSQGKNTKEVFWGREINEEAGVWFSHMHLDRLPSAISRYRNELRRVLGVLNTALEGKKYLVGDKVPIADLSFVPRHSIIPFICMEDTDWVTKRFPNVDPWMGELMERDSVKTVLVEKKSQLSKPL</sequence>
<dbReference type="EMBL" id="KZ613501">
    <property type="protein sequence ID" value="PMD17219.1"/>
    <property type="molecule type" value="Genomic_DNA"/>
</dbReference>
<dbReference type="InterPro" id="IPR036249">
    <property type="entry name" value="Thioredoxin-like_sf"/>
</dbReference>
<dbReference type="Pfam" id="PF13409">
    <property type="entry name" value="GST_N_2"/>
    <property type="match status" value="1"/>
</dbReference>
<dbReference type="SFLD" id="SFLDS00019">
    <property type="entry name" value="Glutathione_Transferase_(cytos"/>
    <property type="match status" value="1"/>
</dbReference>
<evidence type="ECO:0000259" key="6">
    <source>
        <dbReference type="PROSITE" id="PS50405"/>
    </source>
</evidence>
<evidence type="ECO:0000256" key="3">
    <source>
        <dbReference type="ARBA" id="ARBA00022679"/>
    </source>
</evidence>
<dbReference type="Proteomes" id="UP000235672">
    <property type="component" value="Unassembled WGS sequence"/>
</dbReference>
<evidence type="ECO:0000313" key="7">
    <source>
        <dbReference type="EMBL" id="PMD17219.1"/>
    </source>
</evidence>
<dbReference type="Pfam" id="PF00043">
    <property type="entry name" value="GST_C"/>
    <property type="match status" value="1"/>
</dbReference>
<keyword evidence="8" id="KW-1185">Reference proteome</keyword>
<evidence type="ECO:0000259" key="5">
    <source>
        <dbReference type="PROSITE" id="PS50404"/>
    </source>
</evidence>
<dbReference type="InterPro" id="IPR004045">
    <property type="entry name" value="Glutathione_S-Trfase_N"/>
</dbReference>
<evidence type="ECO:0000256" key="2">
    <source>
        <dbReference type="ARBA" id="ARBA00012452"/>
    </source>
</evidence>
<dbReference type="AlphaFoldDB" id="A0A2J6PTB1"/>
<feature type="domain" description="GST N-terminal" evidence="5">
    <location>
        <begin position="1"/>
        <end position="51"/>
    </location>
</feature>
<dbReference type="GO" id="GO:0004364">
    <property type="term" value="F:glutathione transferase activity"/>
    <property type="evidence" value="ECO:0007669"/>
    <property type="project" value="UniProtKB-EC"/>
</dbReference>
<dbReference type="SUPFAM" id="SSF47616">
    <property type="entry name" value="GST C-terminal domain-like"/>
    <property type="match status" value="1"/>
</dbReference>
<dbReference type="OrthoDB" id="422574at2759"/>
<dbReference type="Gene3D" id="1.20.1050.130">
    <property type="match status" value="1"/>
</dbReference>
<dbReference type="InterPro" id="IPR004046">
    <property type="entry name" value="GST_C"/>
</dbReference>
<dbReference type="InterPro" id="IPR010987">
    <property type="entry name" value="Glutathione-S-Trfase_C-like"/>
</dbReference>
<dbReference type="PROSITE" id="PS50405">
    <property type="entry name" value="GST_CTER"/>
    <property type="match status" value="1"/>
</dbReference>
<dbReference type="PANTHER" id="PTHR44051">
    <property type="entry name" value="GLUTATHIONE S-TRANSFERASE-RELATED"/>
    <property type="match status" value="1"/>
</dbReference>
<keyword evidence="3 7" id="KW-0808">Transferase</keyword>
<evidence type="ECO:0000313" key="8">
    <source>
        <dbReference type="Proteomes" id="UP000235672"/>
    </source>
</evidence>
<proteinExistence type="inferred from homology"/>
<dbReference type="STRING" id="1745343.A0A2J6PTB1"/>
<accession>A0A2J6PTB1</accession>